<protein>
    <recommendedName>
        <fullName evidence="3">Capsule assembly Wzi family protein</fullName>
    </recommendedName>
</protein>
<keyword evidence="2" id="KW-1185">Reference proteome</keyword>
<dbReference type="RefSeq" id="WP_186738817.1">
    <property type="nucleotide sequence ID" value="NZ_VFIC01000024.1"/>
</dbReference>
<dbReference type="Gene3D" id="2.40.160.130">
    <property type="entry name" value="Capsule assembly protein Wzi"/>
    <property type="match status" value="1"/>
</dbReference>
<evidence type="ECO:0000313" key="1">
    <source>
        <dbReference type="EMBL" id="MBC3793026.1"/>
    </source>
</evidence>
<sequence length="487" mass="53603">MLLSEVGAQTNPDSSGTANRHSAVYDFRLTGIASSGNRTPFWLYANQYGTVPRTGSTGLLQAGTTGQFTTALHPDRGISYGVDVVGVIGKRPTVIVPQAYVSINRGWFNLWAGRKKEVIGLGDSTLSSGFYAWSGNALPITKVQIGTNGFRPIGFTRGVISINAFFAHGWFPNTDSIQGSYLHQKAVYGRIGKPNWKVKFYAGLLHNAQWGGQSRFLGRGTSVNGKLPSTFKDYLSVIVARQPKEDATYSEFDRINQIGNHLGSVDVGAEMELAHWNVLTYYQHPFEDKSGLKFVNFPDGLYGLRFKRKSVDAAAAFHVNQFVVECLTTMNQSGLVLGPKLQGIDDYFNNFQYINGWTTQRQIIGTPFISPRGDVSQAWRDLPTGPYKPSLAIINNRVQVIHIGGTGVFRSGVQVQTRLSYSSNHGLIRNPFGQTVGQFSGSIWVTWPMRWLGGTELQTALALDQGKLYTNTVGGWLSLRKAIKTAR</sequence>
<accession>A0ABR6W8W5</accession>
<dbReference type="InterPro" id="IPR038636">
    <property type="entry name" value="Wzi_sf"/>
</dbReference>
<gene>
    <name evidence="1" type="ORF">FH603_3542</name>
</gene>
<organism evidence="1 2">
    <name type="scientific">Spirosoma utsteinense</name>
    <dbReference type="NCBI Taxonomy" id="2585773"/>
    <lineage>
        <taxon>Bacteria</taxon>
        <taxon>Pseudomonadati</taxon>
        <taxon>Bacteroidota</taxon>
        <taxon>Cytophagia</taxon>
        <taxon>Cytophagales</taxon>
        <taxon>Cytophagaceae</taxon>
        <taxon>Spirosoma</taxon>
    </lineage>
</organism>
<evidence type="ECO:0000313" key="2">
    <source>
        <dbReference type="Proteomes" id="UP000700732"/>
    </source>
</evidence>
<dbReference type="EMBL" id="VFIA01000022">
    <property type="protein sequence ID" value="MBC3793026.1"/>
    <property type="molecule type" value="Genomic_DNA"/>
</dbReference>
<evidence type="ECO:0008006" key="3">
    <source>
        <dbReference type="Google" id="ProtNLM"/>
    </source>
</evidence>
<name>A0ABR6W8W5_9BACT</name>
<comment type="caution">
    <text evidence="1">The sequence shown here is derived from an EMBL/GenBank/DDBJ whole genome shotgun (WGS) entry which is preliminary data.</text>
</comment>
<proteinExistence type="predicted"/>
<dbReference type="Proteomes" id="UP000700732">
    <property type="component" value="Unassembled WGS sequence"/>
</dbReference>
<reference evidence="1 2" key="1">
    <citation type="submission" date="2019-06" db="EMBL/GenBank/DDBJ databases">
        <title>Spirosoma utsteinense sp. nov. isolated from Antarctic ice-free soils.</title>
        <authorList>
            <person name="Tahon G."/>
        </authorList>
    </citation>
    <scope>NUCLEOTIDE SEQUENCE [LARGE SCALE GENOMIC DNA]</scope>
    <source>
        <strain evidence="1 2">LMG 31447</strain>
    </source>
</reference>